<dbReference type="EMBL" id="LVIE01000168">
    <property type="protein sequence ID" value="OHT24087.1"/>
    <property type="molecule type" value="Genomic_DNA"/>
</dbReference>
<proteinExistence type="predicted"/>
<sequence length="125" mass="13927">MKRVKTKLLIILLIVAAGFAYQYTITINDTDIQKMAQQLVEQKLSSSQQKIFFKDVAVVKRNQYKDGEGVRVCGSYQVGESGTVLPFVASVDVRDGKFSGHNQLLLSDTPEIEASIIKICQEEKS</sequence>
<dbReference type="AlphaFoldDB" id="A0A1S1HPW5"/>
<gene>
    <name evidence="1" type="ORF">A3Q29_05340</name>
</gene>
<dbReference type="RefSeq" id="WP_070928418.1">
    <property type="nucleotide sequence ID" value="NZ_CANMXG010000001.1"/>
</dbReference>
<evidence type="ECO:0000313" key="1">
    <source>
        <dbReference type="EMBL" id="OHT24087.1"/>
    </source>
</evidence>
<accession>A0A1S1HPW5</accession>
<keyword evidence="2" id="KW-1185">Reference proteome</keyword>
<dbReference type="OrthoDB" id="6455274at2"/>
<name>A0A1S1HPW5_PROST</name>
<evidence type="ECO:0000313" key="2">
    <source>
        <dbReference type="Proteomes" id="UP000179588"/>
    </source>
</evidence>
<comment type="caution">
    <text evidence="1">The sequence shown here is derived from an EMBL/GenBank/DDBJ whole genome shotgun (WGS) entry which is preliminary data.</text>
</comment>
<dbReference type="Proteomes" id="UP000179588">
    <property type="component" value="Unassembled WGS sequence"/>
</dbReference>
<organism evidence="1 2">
    <name type="scientific">Providencia stuartii</name>
    <dbReference type="NCBI Taxonomy" id="588"/>
    <lineage>
        <taxon>Bacteria</taxon>
        <taxon>Pseudomonadati</taxon>
        <taxon>Pseudomonadota</taxon>
        <taxon>Gammaproteobacteria</taxon>
        <taxon>Enterobacterales</taxon>
        <taxon>Morganellaceae</taxon>
        <taxon>Providencia</taxon>
    </lineage>
</organism>
<protein>
    <submittedName>
        <fullName evidence="1">Uncharacterized protein</fullName>
    </submittedName>
</protein>
<reference evidence="1 2" key="1">
    <citation type="submission" date="2016-03" db="EMBL/GenBank/DDBJ databases">
        <title>Genome sequence of Providencia stuartii strain, isolated from the salivary glands of larval Lucilia sericata.</title>
        <authorList>
            <person name="Yuan Y."/>
            <person name="Zhang Y."/>
            <person name="Fu S."/>
            <person name="Crippen T.L."/>
            <person name="Visi D."/>
            <person name="Benbow M.E."/>
            <person name="Allen M."/>
            <person name="Tomberlin J.K."/>
            <person name="Sze S.-H."/>
            <person name="Tarone A.M."/>
        </authorList>
    </citation>
    <scope>NUCLEOTIDE SEQUENCE [LARGE SCALE GENOMIC DNA]</scope>
    <source>
        <strain evidence="1 2">Crippen</strain>
    </source>
</reference>